<gene>
    <name evidence="1" type="ORF">GALL_164060</name>
</gene>
<evidence type="ECO:0000313" key="1">
    <source>
        <dbReference type="EMBL" id="OIR01505.1"/>
    </source>
</evidence>
<evidence type="ECO:0008006" key="2">
    <source>
        <dbReference type="Google" id="ProtNLM"/>
    </source>
</evidence>
<reference evidence="1" key="1">
    <citation type="submission" date="2016-10" db="EMBL/GenBank/DDBJ databases">
        <title>Sequence of Gallionella enrichment culture.</title>
        <authorList>
            <person name="Poehlein A."/>
            <person name="Muehling M."/>
            <person name="Daniel R."/>
        </authorList>
    </citation>
    <scope>NUCLEOTIDE SEQUENCE</scope>
</reference>
<sequence length="164" mass="17154">MKPQTLLKFITLTSVLALALIAGRSRLIAEGGSSANLTSANKAFLSSYEDVRAALVADNLAGARQAAAKIADQKAAEAIASAQSLDQARQAFGQLSKSAEKIVQGQSGYYVLQCPMFHVDGKDAQWVQTSVKVSNPYMGQMGETCGSVVSQAADSAQFCGSCPM</sequence>
<dbReference type="AlphaFoldDB" id="A0A1J5RZC1"/>
<proteinExistence type="predicted"/>
<dbReference type="EMBL" id="MLJW01000083">
    <property type="protein sequence ID" value="OIR01505.1"/>
    <property type="molecule type" value="Genomic_DNA"/>
</dbReference>
<comment type="caution">
    <text evidence="1">The sequence shown here is derived from an EMBL/GenBank/DDBJ whole genome shotgun (WGS) entry which is preliminary data.</text>
</comment>
<organism evidence="1">
    <name type="scientific">mine drainage metagenome</name>
    <dbReference type="NCBI Taxonomy" id="410659"/>
    <lineage>
        <taxon>unclassified sequences</taxon>
        <taxon>metagenomes</taxon>
        <taxon>ecological metagenomes</taxon>
    </lineage>
</organism>
<accession>A0A1J5RZC1</accession>
<name>A0A1J5RZC1_9ZZZZ</name>
<protein>
    <recommendedName>
        <fullName evidence="2">DUF3347 domain-containing protein</fullName>
    </recommendedName>
</protein>